<evidence type="ECO:0000313" key="4">
    <source>
        <dbReference type="EMBL" id="MFC6866972.1"/>
    </source>
</evidence>
<accession>A0ABW2BXG6</accession>
<feature type="signal peptide" evidence="3">
    <location>
        <begin position="1"/>
        <end position="39"/>
    </location>
</feature>
<protein>
    <recommendedName>
        <fullName evidence="6">TrbL/VirB6 plasmid conjugal transfer protein</fullName>
    </recommendedName>
</protein>
<keyword evidence="2" id="KW-0812">Transmembrane</keyword>
<keyword evidence="3" id="KW-0732">Signal</keyword>
<keyword evidence="2" id="KW-0472">Membrane</keyword>
<keyword evidence="2" id="KW-1133">Transmembrane helix</keyword>
<feature type="compositionally biased region" description="Pro residues" evidence="1">
    <location>
        <begin position="42"/>
        <end position="58"/>
    </location>
</feature>
<feature type="compositionally biased region" description="Polar residues" evidence="1">
    <location>
        <begin position="104"/>
        <end position="117"/>
    </location>
</feature>
<dbReference type="EMBL" id="JBHSXX010000001">
    <property type="protein sequence ID" value="MFC6866972.1"/>
    <property type="molecule type" value="Genomic_DNA"/>
</dbReference>
<feature type="transmembrane region" description="Helical" evidence="2">
    <location>
        <begin position="181"/>
        <end position="200"/>
    </location>
</feature>
<proteinExistence type="predicted"/>
<dbReference type="Pfam" id="PF19590">
    <property type="entry name" value="TrbL_3"/>
    <property type="match status" value="1"/>
</dbReference>
<name>A0ABW2BXG6_9PSEU</name>
<keyword evidence="5" id="KW-1185">Reference proteome</keyword>
<feature type="transmembrane region" description="Helical" evidence="2">
    <location>
        <begin position="212"/>
        <end position="231"/>
    </location>
</feature>
<evidence type="ECO:0000313" key="5">
    <source>
        <dbReference type="Proteomes" id="UP001596337"/>
    </source>
</evidence>
<feature type="region of interest" description="Disordered" evidence="1">
    <location>
        <begin position="39"/>
        <end position="119"/>
    </location>
</feature>
<reference evidence="5" key="1">
    <citation type="journal article" date="2019" name="Int. J. Syst. Evol. Microbiol.">
        <title>The Global Catalogue of Microorganisms (GCM) 10K type strain sequencing project: providing services to taxonomists for standard genome sequencing and annotation.</title>
        <authorList>
            <consortium name="The Broad Institute Genomics Platform"/>
            <consortium name="The Broad Institute Genome Sequencing Center for Infectious Disease"/>
            <person name="Wu L."/>
            <person name="Ma J."/>
        </authorList>
    </citation>
    <scope>NUCLEOTIDE SEQUENCE [LARGE SCALE GENOMIC DNA]</scope>
    <source>
        <strain evidence="5">KCTC 32255</strain>
    </source>
</reference>
<sequence>MAVTASPAVKSGYRVGRACAAVAALLACGFLAGVGMASAQPTPIPSAPEQPPPEPQPQPTVDECAPHSPCHPSPPSSPSSAPSPPPCHGEGCIPQPPPTAPPTGDQSPNQPGGTVQDSDVAPCGITNIPGCVSDAIEAFFRDLVTPGLNALLDLLAGSLLVTPPLDQVPVMGQIWENSRQIAIAVYAALIVVAGIIVMAHETLQTRYSIKEILPRVLVGFLAANLSLFFGGKLIEISNALSRAVLGDQLNPKAAARVMTDALMHDLDQGGLLVLFTALALVVMLVAVLLTYIVRITLTIILLAGAPLLLLFHALPQTEGIALWWWKAFAGVMAIQIGQSLALVTTIKLFFWPGGITLFS</sequence>
<feature type="transmembrane region" description="Helical" evidence="2">
    <location>
        <begin position="296"/>
        <end position="315"/>
    </location>
</feature>
<evidence type="ECO:0008006" key="6">
    <source>
        <dbReference type="Google" id="ProtNLM"/>
    </source>
</evidence>
<comment type="caution">
    <text evidence="4">The sequence shown here is derived from an EMBL/GenBank/DDBJ whole genome shotgun (WGS) entry which is preliminary data.</text>
</comment>
<feature type="transmembrane region" description="Helical" evidence="2">
    <location>
        <begin position="269"/>
        <end position="289"/>
    </location>
</feature>
<evidence type="ECO:0000256" key="1">
    <source>
        <dbReference type="SAM" id="MobiDB-lite"/>
    </source>
</evidence>
<evidence type="ECO:0000256" key="2">
    <source>
        <dbReference type="SAM" id="Phobius"/>
    </source>
</evidence>
<gene>
    <name evidence="4" type="ORF">ACFQGD_07415</name>
</gene>
<feature type="compositionally biased region" description="Pro residues" evidence="1">
    <location>
        <begin position="69"/>
        <end position="87"/>
    </location>
</feature>
<dbReference type="RefSeq" id="WP_345390296.1">
    <property type="nucleotide sequence ID" value="NZ_BAABLA010000004.1"/>
</dbReference>
<dbReference type="Proteomes" id="UP001596337">
    <property type="component" value="Unassembled WGS sequence"/>
</dbReference>
<feature type="chain" id="PRO_5045968036" description="TrbL/VirB6 plasmid conjugal transfer protein" evidence="3">
    <location>
        <begin position="40"/>
        <end position="359"/>
    </location>
</feature>
<evidence type="ECO:0000256" key="3">
    <source>
        <dbReference type="SAM" id="SignalP"/>
    </source>
</evidence>
<organism evidence="4 5">
    <name type="scientific">Haloechinothrix salitolerans</name>
    <dbReference type="NCBI Taxonomy" id="926830"/>
    <lineage>
        <taxon>Bacteria</taxon>
        <taxon>Bacillati</taxon>
        <taxon>Actinomycetota</taxon>
        <taxon>Actinomycetes</taxon>
        <taxon>Pseudonocardiales</taxon>
        <taxon>Pseudonocardiaceae</taxon>
        <taxon>Haloechinothrix</taxon>
    </lineage>
</organism>
<feature type="transmembrane region" description="Helical" evidence="2">
    <location>
        <begin position="327"/>
        <end position="350"/>
    </location>
</feature>
<dbReference type="InterPro" id="IPR045782">
    <property type="entry name" value="TrbL_3"/>
</dbReference>